<accession>A0ABX2II08</accession>
<evidence type="ECO:0000313" key="1">
    <source>
        <dbReference type="EMBL" id="NSL55513.1"/>
    </source>
</evidence>
<protein>
    <recommendedName>
        <fullName evidence="3">Tetratricopeptide repeat protein</fullName>
    </recommendedName>
</protein>
<name>A0ABX2II08_9RHOO</name>
<comment type="caution">
    <text evidence="1">The sequence shown here is derived from an EMBL/GenBank/DDBJ whole genome shotgun (WGS) entry which is preliminary data.</text>
</comment>
<proteinExistence type="predicted"/>
<organism evidence="1 2">
    <name type="scientific">Uliginosibacterium aquaticum</name>
    <dbReference type="NCBI Taxonomy" id="2731212"/>
    <lineage>
        <taxon>Bacteria</taxon>
        <taxon>Pseudomonadati</taxon>
        <taxon>Pseudomonadota</taxon>
        <taxon>Betaproteobacteria</taxon>
        <taxon>Rhodocyclales</taxon>
        <taxon>Zoogloeaceae</taxon>
        <taxon>Uliginosibacterium</taxon>
    </lineage>
</organism>
<sequence length="379" mass="41789">MAKILYRARDAAGNKKQGYIEAATLEAAREALLAKGLSDPQFFNEPGVAALREDLASLSPAQAQQQAAFELRIRERPGYSTFIRELLRRQRWLLAIDAVLLLWGLWSGDGWLCLAAVLLFAGSVLWPIWKFRDVQRYNDMLRSFALGEWSRALALISELKAGGGKPLLMRSDFAFREAYIHIRSGETTLARETERLDRLHAELEASAPGMFDMRYASLCAAANDGAGVVAAMRRALVLNSSDSSRLVDVANSEARFGSIEQAEAVLKKAQDCVQQEMAQPFIDWTRGLIALRRNQPEAETHLAEAMRGFMVYAANPAVLGAVGLCGGAYAIALARNGRRKEARDVVRQVSPVLKAHGDHALMTLLRFEMKKAEGAKAEA</sequence>
<reference evidence="1 2" key="1">
    <citation type="submission" date="2020-06" db="EMBL/GenBank/DDBJ databases">
        <title>Draft genome of Uliginosibacterium sp. IMCC34675.</title>
        <authorList>
            <person name="Song J."/>
        </authorList>
    </citation>
    <scope>NUCLEOTIDE SEQUENCE [LARGE SCALE GENOMIC DNA]</scope>
    <source>
        <strain evidence="1 2">IMCC34675</strain>
    </source>
</reference>
<keyword evidence="2" id="KW-1185">Reference proteome</keyword>
<gene>
    <name evidence="1" type="ORF">HJ583_010795</name>
</gene>
<dbReference type="Proteomes" id="UP000778523">
    <property type="component" value="Unassembled WGS sequence"/>
</dbReference>
<dbReference type="EMBL" id="JABCSC020000002">
    <property type="protein sequence ID" value="NSL55513.1"/>
    <property type="molecule type" value="Genomic_DNA"/>
</dbReference>
<evidence type="ECO:0000313" key="2">
    <source>
        <dbReference type="Proteomes" id="UP000778523"/>
    </source>
</evidence>
<dbReference type="RefSeq" id="WP_170021900.1">
    <property type="nucleotide sequence ID" value="NZ_JABCSC020000002.1"/>
</dbReference>
<evidence type="ECO:0008006" key="3">
    <source>
        <dbReference type="Google" id="ProtNLM"/>
    </source>
</evidence>